<evidence type="ECO:0000313" key="3">
    <source>
        <dbReference type="Proteomes" id="UP000076643"/>
    </source>
</evidence>
<feature type="transmembrane region" description="Helical" evidence="1">
    <location>
        <begin position="6"/>
        <end position="26"/>
    </location>
</feature>
<sequence>MALKGTAFLLYLIQTIAILLAFFANARDTKKAILLRSGRLAEKDLVSCRIISV</sequence>
<comment type="caution">
    <text evidence="2">The sequence shown here is derived from an EMBL/GenBank/DDBJ whole genome shotgun (WGS) entry which is preliminary data.</text>
</comment>
<keyword evidence="1" id="KW-0472">Membrane</keyword>
<keyword evidence="3" id="KW-1185">Reference proteome</keyword>
<name>A0A166U9E6_9GAMM</name>
<keyword evidence="1" id="KW-1133">Transmembrane helix</keyword>
<protein>
    <submittedName>
        <fullName evidence="2">Uncharacterized protein</fullName>
    </submittedName>
</protein>
<dbReference type="AlphaFoldDB" id="A0A166U9E6"/>
<dbReference type="Proteomes" id="UP000076643">
    <property type="component" value="Unassembled WGS sequence"/>
</dbReference>
<reference evidence="2 3" key="1">
    <citation type="submission" date="2013-07" db="EMBL/GenBank/DDBJ databases">
        <title>Comparative Genomic and Metabolomic Analysis of Twelve Strains of Pseudoalteromonas luteoviolacea.</title>
        <authorList>
            <person name="Vynne N.G."/>
            <person name="Mansson M."/>
            <person name="Gram L."/>
        </authorList>
    </citation>
    <scope>NUCLEOTIDE SEQUENCE [LARGE SCALE GENOMIC DNA]</scope>
    <source>
        <strain evidence="2 3">DSM 6061</strain>
    </source>
</reference>
<proteinExistence type="predicted"/>
<evidence type="ECO:0000313" key="2">
    <source>
        <dbReference type="EMBL" id="KZN29697.1"/>
    </source>
</evidence>
<evidence type="ECO:0000256" key="1">
    <source>
        <dbReference type="SAM" id="Phobius"/>
    </source>
</evidence>
<dbReference type="PATRIC" id="fig|1365250.3.peg.5090"/>
<dbReference type="EMBL" id="AUYB01000158">
    <property type="protein sequence ID" value="KZN29697.1"/>
    <property type="molecule type" value="Genomic_DNA"/>
</dbReference>
<keyword evidence="1" id="KW-0812">Transmembrane</keyword>
<gene>
    <name evidence="2" type="ORF">N475_05210</name>
</gene>
<accession>A0A166U9E6</accession>
<organism evidence="2 3">
    <name type="scientific">Pseudoalteromonas luteoviolacea DSM 6061</name>
    <dbReference type="NCBI Taxonomy" id="1365250"/>
    <lineage>
        <taxon>Bacteria</taxon>
        <taxon>Pseudomonadati</taxon>
        <taxon>Pseudomonadota</taxon>
        <taxon>Gammaproteobacteria</taxon>
        <taxon>Alteromonadales</taxon>
        <taxon>Pseudoalteromonadaceae</taxon>
        <taxon>Pseudoalteromonas</taxon>
    </lineage>
</organism>